<dbReference type="GO" id="GO:0005743">
    <property type="term" value="C:mitochondrial inner membrane"/>
    <property type="evidence" value="ECO:0007669"/>
    <property type="project" value="UniProtKB-SubCell"/>
</dbReference>
<dbReference type="GeneID" id="65320305"/>
<keyword evidence="12 17" id="KW-0520">NAD</keyword>
<geneLocation type="mitochondrion" evidence="21"/>
<evidence type="ECO:0000256" key="14">
    <source>
        <dbReference type="ARBA" id="ARBA00023128"/>
    </source>
</evidence>
<feature type="transmembrane region" description="Helical" evidence="17">
    <location>
        <begin position="113"/>
        <end position="130"/>
    </location>
</feature>
<feature type="transmembrane region" description="Helical" evidence="17">
    <location>
        <begin position="371"/>
        <end position="391"/>
    </location>
</feature>
<feature type="transmembrane region" description="Helical" evidence="17">
    <location>
        <begin position="204"/>
        <end position="222"/>
    </location>
</feature>
<feature type="transmembrane region" description="Helical" evidence="17">
    <location>
        <begin position="638"/>
        <end position="656"/>
    </location>
</feature>
<evidence type="ECO:0000259" key="20">
    <source>
        <dbReference type="Pfam" id="PF06455"/>
    </source>
</evidence>
<evidence type="ECO:0000256" key="15">
    <source>
        <dbReference type="ARBA" id="ARBA00023136"/>
    </source>
</evidence>
<dbReference type="EC" id="7.1.1.2" evidence="3 17"/>
<comment type="function">
    <text evidence="1">Core subunit of the mitochondrial membrane respiratory chain NADH dehydrogenase (Complex I) that is believed to belong to the minimal assembly required for catalysis. Complex I functions in the transfer of electrons from NADH to the respiratory chain. The immediate electron acceptor for the enzyme is believed to be ubiquinone.</text>
</comment>
<keyword evidence="11 17" id="KW-1133">Transmembrane helix</keyword>
<accession>A0A7U1GFU7</accession>
<comment type="function">
    <text evidence="17">Core subunit of the mitochondrial membrane respiratory chain NADH dehydrogenase (Complex I) which catalyzes electron transfer from NADH through the respiratory chain, using ubiquinone as an electron acceptor. Essential for the catalytic activity and assembly of complex I.</text>
</comment>
<dbReference type="InterPro" id="IPR018393">
    <property type="entry name" value="NADHpl_OxRdtase_5_subgr"/>
</dbReference>
<keyword evidence="13 17" id="KW-0830">Ubiquinone</keyword>
<feature type="transmembrane region" description="Helical" evidence="17">
    <location>
        <begin position="30"/>
        <end position="52"/>
    </location>
</feature>
<feature type="transmembrane region" description="Helical" evidence="17">
    <location>
        <begin position="72"/>
        <end position="93"/>
    </location>
</feature>
<dbReference type="PANTHER" id="PTHR42829:SF2">
    <property type="entry name" value="NADH-UBIQUINONE OXIDOREDUCTASE CHAIN 5"/>
    <property type="match status" value="1"/>
</dbReference>
<evidence type="ECO:0000256" key="2">
    <source>
        <dbReference type="ARBA" id="ARBA00004448"/>
    </source>
</evidence>
<protein>
    <recommendedName>
        <fullName evidence="4 17">NADH-ubiquinone oxidoreductase chain 5</fullName>
        <ecNumber evidence="3 17">7.1.1.2</ecNumber>
    </recommendedName>
</protein>
<evidence type="ECO:0000256" key="13">
    <source>
        <dbReference type="ARBA" id="ARBA00023075"/>
    </source>
</evidence>
<organism evidence="21">
    <name type="scientific">Golovinomyces cichoracearum</name>
    <dbReference type="NCBI Taxonomy" id="62708"/>
    <lineage>
        <taxon>Eukaryota</taxon>
        <taxon>Fungi</taxon>
        <taxon>Dikarya</taxon>
        <taxon>Ascomycota</taxon>
        <taxon>Pezizomycotina</taxon>
        <taxon>Leotiomycetes</taxon>
        <taxon>Erysiphales</taxon>
        <taxon>Erysiphaceae</taxon>
        <taxon>Golovinomyces</taxon>
    </lineage>
</organism>
<evidence type="ECO:0000256" key="16">
    <source>
        <dbReference type="ARBA" id="ARBA00049551"/>
    </source>
</evidence>
<feature type="domain" description="NADH:quinone oxidoreductase/Mrp antiporter transmembrane" evidence="18">
    <location>
        <begin position="130"/>
        <end position="402"/>
    </location>
</feature>
<evidence type="ECO:0000256" key="3">
    <source>
        <dbReference type="ARBA" id="ARBA00012944"/>
    </source>
</evidence>
<keyword evidence="7 17" id="KW-0812">Transmembrane</keyword>
<dbReference type="EMBL" id="MT880590">
    <property type="protein sequence ID" value="QQY98323.1"/>
    <property type="molecule type" value="Genomic_DNA"/>
</dbReference>
<evidence type="ECO:0000313" key="21">
    <source>
        <dbReference type="EMBL" id="QQY98323.1"/>
    </source>
</evidence>
<dbReference type="GO" id="GO:0042773">
    <property type="term" value="P:ATP synthesis coupled electron transport"/>
    <property type="evidence" value="ECO:0007669"/>
    <property type="project" value="InterPro"/>
</dbReference>
<sequence>MYLAIITLPLLGSVVSGFFGRKVGVNGAQLITSLCVIVTTLLAIVAFFEVGLNNIPVYLNLFRWIDSESLNVLWGFHFDSLTVSMLIPVLIVSSLVHCYSIGYMSSDPHNQRFFSYLSLFTFMMIILVTANNFLLMFVGWEGVGVCSYLLVSFWFTRIAANQSSLAAFLTNRVGDGFLTIGLFAILWSFGNLDYSTVFSLAPFVNENIVTIIGICLLIGAMAKSSQVLLHVWLPMAMEGPTPVSALIHAATMVTAGVYLLMRSSPLIEYSSTVLLLCLWLGAITTVFSSLVGLFQQDIKKVIAYSTMSQLGMMVIAVGLSSYNIALFHLVNHAFYKALLFLGAGAVIHAVADNQDFRKYGGLRPFLPLTYSVMLIASLSLVAFPFMTGFYSKDFILLSAYGQFYFSGTVVYFIAQIGAIFTTLYSVKVLSLTFLTNPLGPMINYKKATEGDIFMSLPLIILAIFSIFFGYITKDIFIGLGSGFFFADNSLFIHPNNEIMLDQEFAVPLLFKLLPLIFTISFSVLAMVFSLVMAKVLIYFKLSRLGYNIFGFFNQRFFIELLYNKYITGLVLMLGGQTTKVIDKGSVELLGPFGLEKLLISFSKSLTKLNTDIITSYALYILIGLISFMFIVYLSLSSFSLILLLIILAFFSLNSNLRA</sequence>
<keyword evidence="5 17" id="KW-0813">Transport</keyword>
<keyword evidence="9" id="KW-1278">Translocase</keyword>
<feature type="domain" description="NADH dehydrogenase subunit 5 C-terminal" evidence="20">
    <location>
        <begin position="504"/>
        <end position="630"/>
    </location>
</feature>
<feature type="transmembrane region" description="Helical" evidence="17">
    <location>
        <begin position="137"/>
        <end position="156"/>
    </location>
</feature>
<feature type="domain" description="NADH-Ubiquinone oxidoreductase (complex I) chain 5 N-terminal" evidence="19">
    <location>
        <begin position="64"/>
        <end position="114"/>
    </location>
</feature>
<gene>
    <name evidence="21" type="primary">nad5</name>
</gene>
<evidence type="ECO:0000256" key="1">
    <source>
        <dbReference type="ARBA" id="ARBA00003257"/>
    </source>
</evidence>
<feature type="transmembrane region" description="Helical" evidence="17">
    <location>
        <begin position="403"/>
        <end position="426"/>
    </location>
</feature>
<keyword evidence="6" id="KW-0679">Respiratory chain</keyword>
<dbReference type="Pfam" id="PF00361">
    <property type="entry name" value="Proton_antipo_M"/>
    <property type="match status" value="1"/>
</dbReference>
<dbReference type="AlphaFoldDB" id="A0A7U1GFU7"/>
<feature type="transmembrane region" description="Helical" evidence="17">
    <location>
        <begin position="512"/>
        <end position="539"/>
    </location>
</feature>
<evidence type="ECO:0000256" key="10">
    <source>
        <dbReference type="ARBA" id="ARBA00022982"/>
    </source>
</evidence>
<dbReference type="GO" id="GO:0003954">
    <property type="term" value="F:NADH dehydrogenase activity"/>
    <property type="evidence" value="ECO:0007669"/>
    <property type="project" value="TreeGrafter"/>
</dbReference>
<reference evidence="21" key="1">
    <citation type="submission" date="2020-08" db="EMBL/GenBank/DDBJ databases">
        <title>Mitochondrial genome sequences of powdery mildew pathogens.</title>
        <authorList>
            <person name="Zaccaron A."/>
            <person name="Stergiopoulos I."/>
        </authorList>
    </citation>
    <scope>NUCLEOTIDE SEQUENCE</scope>
    <source>
        <strain evidence="21">UMSG1</strain>
    </source>
</reference>
<evidence type="ECO:0000256" key="7">
    <source>
        <dbReference type="ARBA" id="ARBA00022692"/>
    </source>
</evidence>
<evidence type="ECO:0000256" key="6">
    <source>
        <dbReference type="ARBA" id="ARBA00022660"/>
    </source>
</evidence>
<dbReference type="InterPro" id="IPR001750">
    <property type="entry name" value="ND/Mrp_TM"/>
</dbReference>
<feature type="transmembrane region" description="Helical" evidence="17">
    <location>
        <begin position="452"/>
        <end position="470"/>
    </location>
</feature>
<feature type="transmembrane region" description="Helical" evidence="17">
    <location>
        <begin position="273"/>
        <end position="295"/>
    </location>
</feature>
<evidence type="ECO:0000256" key="8">
    <source>
        <dbReference type="ARBA" id="ARBA00022792"/>
    </source>
</evidence>
<dbReference type="GO" id="GO:0008137">
    <property type="term" value="F:NADH dehydrogenase (ubiquinone) activity"/>
    <property type="evidence" value="ECO:0007669"/>
    <property type="project" value="UniProtKB-EC"/>
</dbReference>
<evidence type="ECO:0000256" key="17">
    <source>
        <dbReference type="RuleBase" id="RU003404"/>
    </source>
</evidence>
<dbReference type="PANTHER" id="PTHR42829">
    <property type="entry name" value="NADH-UBIQUINONE OXIDOREDUCTASE CHAIN 5"/>
    <property type="match status" value="1"/>
</dbReference>
<evidence type="ECO:0000256" key="9">
    <source>
        <dbReference type="ARBA" id="ARBA00022967"/>
    </source>
</evidence>
<keyword evidence="14 17" id="KW-0496">Mitochondrion</keyword>
<feature type="transmembrane region" description="Helical" evidence="17">
    <location>
        <begin position="333"/>
        <end position="351"/>
    </location>
</feature>
<feature type="transmembrane region" description="Helical" evidence="17">
    <location>
        <begin position="301"/>
        <end position="321"/>
    </location>
</feature>
<evidence type="ECO:0000259" key="19">
    <source>
        <dbReference type="Pfam" id="PF00662"/>
    </source>
</evidence>
<keyword evidence="10" id="KW-0249">Electron transport</keyword>
<dbReference type="InterPro" id="IPR010934">
    <property type="entry name" value="NADH_DH_su5_C"/>
</dbReference>
<dbReference type="GO" id="GO:0015990">
    <property type="term" value="P:electron transport coupled proton transport"/>
    <property type="evidence" value="ECO:0007669"/>
    <property type="project" value="TreeGrafter"/>
</dbReference>
<evidence type="ECO:0000259" key="18">
    <source>
        <dbReference type="Pfam" id="PF00361"/>
    </source>
</evidence>
<feature type="transmembrane region" description="Helical" evidence="17">
    <location>
        <begin position="242"/>
        <end position="261"/>
    </location>
</feature>
<dbReference type="NCBIfam" id="TIGR01974">
    <property type="entry name" value="NDH_I_L"/>
    <property type="match status" value="1"/>
</dbReference>
<evidence type="ECO:0000256" key="5">
    <source>
        <dbReference type="ARBA" id="ARBA00022448"/>
    </source>
</evidence>
<dbReference type="InterPro" id="IPR001516">
    <property type="entry name" value="Proton_antipo_N"/>
</dbReference>
<comment type="catalytic activity">
    <reaction evidence="16 17">
        <text>a ubiquinone + NADH + 5 H(+)(in) = a ubiquinol + NAD(+) + 4 H(+)(out)</text>
        <dbReference type="Rhea" id="RHEA:29091"/>
        <dbReference type="Rhea" id="RHEA-COMP:9565"/>
        <dbReference type="Rhea" id="RHEA-COMP:9566"/>
        <dbReference type="ChEBI" id="CHEBI:15378"/>
        <dbReference type="ChEBI" id="CHEBI:16389"/>
        <dbReference type="ChEBI" id="CHEBI:17976"/>
        <dbReference type="ChEBI" id="CHEBI:57540"/>
        <dbReference type="ChEBI" id="CHEBI:57945"/>
        <dbReference type="EC" id="7.1.1.2"/>
    </reaction>
</comment>
<comment type="subcellular location">
    <subcellularLocation>
        <location evidence="2">Mitochondrion inner membrane</location>
        <topology evidence="2">Multi-pass membrane protein</topology>
    </subcellularLocation>
</comment>
<proteinExistence type="inferred from homology"/>
<keyword evidence="8" id="KW-0999">Mitochondrion inner membrane</keyword>
<dbReference type="InterPro" id="IPR003945">
    <property type="entry name" value="NU5C-like"/>
</dbReference>
<comment type="similarity">
    <text evidence="17">Belongs to the complex I subunit 5 family.</text>
</comment>
<keyword evidence="15 17" id="KW-0472">Membrane</keyword>
<dbReference type="NCBIfam" id="NF005141">
    <property type="entry name" value="PRK06590.1"/>
    <property type="match status" value="1"/>
</dbReference>
<evidence type="ECO:0000256" key="4">
    <source>
        <dbReference type="ARBA" id="ARBA00021096"/>
    </source>
</evidence>
<dbReference type="RefSeq" id="YP_010119262.1">
    <property type="nucleotide sequence ID" value="NC_056148.1"/>
</dbReference>
<dbReference type="Pfam" id="PF06455">
    <property type="entry name" value="NADH5_C"/>
    <property type="match status" value="1"/>
</dbReference>
<name>A0A7U1GFU7_9PEZI</name>
<evidence type="ECO:0000256" key="12">
    <source>
        <dbReference type="ARBA" id="ARBA00023027"/>
    </source>
</evidence>
<dbReference type="PRINTS" id="PR01434">
    <property type="entry name" value="NADHDHGNASE5"/>
</dbReference>
<feature type="transmembrane region" description="Helical" evidence="17">
    <location>
        <begin position="612"/>
        <end position="632"/>
    </location>
</feature>
<evidence type="ECO:0000256" key="11">
    <source>
        <dbReference type="ARBA" id="ARBA00022989"/>
    </source>
</evidence>
<dbReference type="Pfam" id="PF00662">
    <property type="entry name" value="Proton_antipo_N"/>
    <property type="match status" value="1"/>
</dbReference>
<feature type="transmembrane region" description="Helical" evidence="17">
    <location>
        <begin position="176"/>
        <end position="192"/>
    </location>
</feature>